<gene>
    <name evidence="2" type="ORF">OUY24_07330</name>
</gene>
<dbReference type="Gene3D" id="3.40.50.150">
    <property type="entry name" value="Vaccinia Virus protein VP39"/>
    <property type="match status" value="1"/>
</dbReference>
<dbReference type="SUPFAM" id="SSF53335">
    <property type="entry name" value="S-adenosyl-L-methionine-dependent methyltransferases"/>
    <property type="match status" value="1"/>
</dbReference>
<dbReference type="InterPro" id="IPR029063">
    <property type="entry name" value="SAM-dependent_MTases_sf"/>
</dbReference>
<dbReference type="Pfam" id="PF13489">
    <property type="entry name" value="Methyltransf_23"/>
    <property type="match status" value="1"/>
</dbReference>
<reference evidence="2 3" key="1">
    <citation type="submission" date="2022-11" db="EMBL/GenBank/DDBJ databases">
        <title>Nonomuraea corallina sp. nov., a new species of the genus Nonomuraea isolated from sea side sediment in Thai sea.</title>
        <authorList>
            <person name="Ngamcharungchit C."/>
            <person name="Matsumoto A."/>
            <person name="Suriyachadkun C."/>
            <person name="Panbangred W."/>
            <person name="Inahashi Y."/>
            <person name="Intra B."/>
        </authorList>
    </citation>
    <scope>NUCLEOTIDE SEQUENCE [LARGE SCALE GENOMIC DNA]</scope>
    <source>
        <strain evidence="2 3">DSM 43553</strain>
    </source>
</reference>
<dbReference type="Proteomes" id="UP001212498">
    <property type="component" value="Unassembled WGS sequence"/>
</dbReference>
<name>A0ABT4STU4_9ACTN</name>
<evidence type="ECO:0000313" key="2">
    <source>
        <dbReference type="EMBL" id="MDA0640428.1"/>
    </source>
</evidence>
<evidence type="ECO:0000256" key="1">
    <source>
        <dbReference type="SAM" id="MobiDB-lite"/>
    </source>
</evidence>
<dbReference type="CDD" id="cd02440">
    <property type="entry name" value="AdoMet_MTases"/>
    <property type="match status" value="1"/>
</dbReference>
<sequence length="248" mass="26652">MSAEEGAFARATGRTAEREEGGHDKPRYRRYQFDLIAPHCGRSVLEVGAGLGEFASQFTGLDRLVVTDVDPDAVKVMKARFAGRGEVEAAQFDLACGASLDRPVETAIAINVLEHFEDDAALLTLLGRSVTPGGTLVLWVPAYQSLYGDFDRKVGHFRRYTPATLRDAAVRAGLEVELSRPVNLLGGIAWWAAVRLGKAGSPKAGAVGLYDKVLVPVTRVLDRVLPIPFGQSILGVFRVPGDRGHAAS</sequence>
<feature type="region of interest" description="Disordered" evidence="1">
    <location>
        <begin position="1"/>
        <end position="24"/>
    </location>
</feature>
<comment type="caution">
    <text evidence="2">The sequence shown here is derived from an EMBL/GenBank/DDBJ whole genome shotgun (WGS) entry which is preliminary data.</text>
</comment>
<dbReference type="GO" id="GO:0008168">
    <property type="term" value="F:methyltransferase activity"/>
    <property type="evidence" value="ECO:0007669"/>
    <property type="project" value="UniProtKB-KW"/>
</dbReference>
<accession>A0ABT4STU4</accession>
<protein>
    <submittedName>
        <fullName evidence="2">Methyltransferase domain-containing protein</fullName>
    </submittedName>
</protein>
<keyword evidence="3" id="KW-1185">Reference proteome</keyword>
<keyword evidence="2" id="KW-0489">Methyltransferase</keyword>
<dbReference type="RefSeq" id="WP_271275660.1">
    <property type="nucleotide sequence ID" value="NZ_BAABFD010000017.1"/>
</dbReference>
<evidence type="ECO:0000313" key="3">
    <source>
        <dbReference type="Proteomes" id="UP001212498"/>
    </source>
</evidence>
<organism evidence="2 3">
    <name type="scientific">Nonomuraea ferruginea</name>
    <dbReference type="NCBI Taxonomy" id="46174"/>
    <lineage>
        <taxon>Bacteria</taxon>
        <taxon>Bacillati</taxon>
        <taxon>Actinomycetota</taxon>
        <taxon>Actinomycetes</taxon>
        <taxon>Streptosporangiales</taxon>
        <taxon>Streptosporangiaceae</taxon>
        <taxon>Nonomuraea</taxon>
    </lineage>
</organism>
<dbReference type="GO" id="GO:0032259">
    <property type="term" value="P:methylation"/>
    <property type="evidence" value="ECO:0007669"/>
    <property type="project" value="UniProtKB-KW"/>
</dbReference>
<keyword evidence="2" id="KW-0808">Transferase</keyword>
<dbReference type="EMBL" id="JAPNUD010000013">
    <property type="protein sequence ID" value="MDA0640428.1"/>
    <property type="molecule type" value="Genomic_DNA"/>
</dbReference>
<feature type="compositionally biased region" description="Basic and acidic residues" evidence="1">
    <location>
        <begin position="15"/>
        <end position="24"/>
    </location>
</feature>
<proteinExistence type="predicted"/>